<gene>
    <name evidence="2" type="ORF">NEOLEDRAFT_1134845</name>
</gene>
<dbReference type="InParanoid" id="A0A165RZL9"/>
<sequence length="554" mass="61471">MSWKDHFDEGVKAFRSSNLEEALTHFSKAVECGGTHFNVYDSRAAVLERLGRTKDALRDAKATIDADPSRWQGYARASRLFFKLQKYSSSITMAELALERLKNGEIKRVDEVLAIKRKAAAVQSDLAQQEREQRAANSYHFGKLPVEIIVHIFTLHVDTHASGSIVLSHVCQHWRGIALNTPTLWSTLILSRKPIKKALLWHTRSGGMVKELTVRQGVLAAGMPPFKRLRTFRTASHEMTLKHLLDLLDANEREQLTRNLEEIVLKECHTSALVAQEMPALRHLEIRSVGVFDWNAASTHISSLRTLVVHDTSYPIGDVLSLLRANPMLETLSFMATPGKIYLDFGIEPDLTQFPLPCLRSLELGNFDLWSDMFLATISTPSLETLTLTALQSRQDAVLHKLKRDGVSRLRELRMQKCSVSPSTVLQVLEHVDALETLELSHIGGNASAGARMGGDINVVIEALAAGTLGGDGSPLCCSLQHLDISHCPDIKTGPLIRLVKAHLAGGHGDIKPLRSLIMNGCPLIDAETLPWFRSKVPVLSCAYLDKKTASYKR</sequence>
<name>A0A165RZL9_9AGAM</name>
<dbReference type="InterPro" id="IPR036047">
    <property type="entry name" value="F-box-like_dom_sf"/>
</dbReference>
<evidence type="ECO:0000313" key="2">
    <source>
        <dbReference type="EMBL" id="KZT24473.1"/>
    </source>
</evidence>
<dbReference type="Gene3D" id="1.25.40.10">
    <property type="entry name" value="Tetratricopeptide repeat domain"/>
    <property type="match status" value="1"/>
</dbReference>
<accession>A0A165RZL9</accession>
<dbReference type="SUPFAM" id="SSF52047">
    <property type="entry name" value="RNI-like"/>
    <property type="match status" value="1"/>
</dbReference>
<dbReference type="SUPFAM" id="SSF81383">
    <property type="entry name" value="F-box domain"/>
    <property type="match status" value="1"/>
</dbReference>
<protein>
    <recommendedName>
        <fullName evidence="1">F-box domain-containing protein</fullName>
    </recommendedName>
</protein>
<dbReference type="InterPro" id="IPR032675">
    <property type="entry name" value="LRR_dom_sf"/>
</dbReference>
<evidence type="ECO:0000259" key="1">
    <source>
        <dbReference type="Pfam" id="PF12937"/>
    </source>
</evidence>
<dbReference type="Proteomes" id="UP000076761">
    <property type="component" value="Unassembled WGS sequence"/>
</dbReference>
<dbReference type="PANTHER" id="PTHR38926">
    <property type="entry name" value="F-BOX DOMAIN CONTAINING PROTEIN, EXPRESSED"/>
    <property type="match status" value="1"/>
</dbReference>
<dbReference type="EMBL" id="KV425577">
    <property type="protein sequence ID" value="KZT24473.1"/>
    <property type="molecule type" value="Genomic_DNA"/>
</dbReference>
<dbReference type="InterPro" id="IPR001810">
    <property type="entry name" value="F-box_dom"/>
</dbReference>
<dbReference type="OrthoDB" id="2423701at2759"/>
<dbReference type="Pfam" id="PF12937">
    <property type="entry name" value="F-box-like"/>
    <property type="match status" value="1"/>
</dbReference>
<feature type="domain" description="F-box" evidence="1">
    <location>
        <begin position="142"/>
        <end position="189"/>
    </location>
</feature>
<dbReference type="InterPro" id="IPR011990">
    <property type="entry name" value="TPR-like_helical_dom_sf"/>
</dbReference>
<dbReference type="Gene3D" id="1.20.1280.50">
    <property type="match status" value="1"/>
</dbReference>
<dbReference type="Gene3D" id="3.80.10.10">
    <property type="entry name" value="Ribonuclease Inhibitor"/>
    <property type="match status" value="1"/>
</dbReference>
<dbReference type="STRING" id="1314782.A0A165RZL9"/>
<dbReference type="PANTHER" id="PTHR38926:SF5">
    <property type="entry name" value="F-BOX AND LEUCINE-RICH REPEAT PROTEIN 6"/>
    <property type="match status" value="1"/>
</dbReference>
<evidence type="ECO:0000313" key="3">
    <source>
        <dbReference type="Proteomes" id="UP000076761"/>
    </source>
</evidence>
<organism evidence="2 3">
    <name type="scientific">Neolentinus lepideus HHB14362 ss-1</name>
    <dbReference type="NCBI Taxonomy" id="1314782"/>
    <lineage>
        <taxon>Eukaryota</taxon>
        <taxon>Fungi</taxon>
        <taxon>Dikarya</taxon>
        <taxon>Basidiomycota</taxon>
        <taxon>Agaricomycotina</taxon>
        <taxon>Agaricomycetes</taxon>
        <taxon>Gloeophyllales</taxon>
        <taxon>Gloeophyllaceae</taxon>
        <taxon>Neolentinus</taxon>
    </lineage>
</organism>
<proteinExistence type="predicted"/>
<keyword evidence="3" id="KW-1185">Reference proteome</keyword>
<dbReference type="SUPFAM" id="SSF48452">
    <property type="entry name" value="TPR-like"/>
    <property type="match status" value="1"/>
</dbReference>
<reference evidence="2 3" key="1">
    <citation type="journal article" date="2016" name="Mol. Biol. Evol.">
        <title>Comparative Genomics of Early-Diverging Mushroom-Forming Fungi Provides Insights into the Origins of Lignocellulose Decay Capabilities.</title>
        <authorList>
            <person name="Nagy L.G."/>
            <person name="Riley R."/>
            <person name="Tritt A."/>
            <person name="Adam C."/>
            <person name="Daum C."/>
            <person name="Floudas D."/>
            <person name="Sun H."/>
            <person name="Yadav J.S."/>
            <person name="Pangilinan J."/>
            <person name="Larsson K.H."/>
            <person name="Matsuura K."/>
            <person name="Barry K."/>
            <person name="Labutti K."/>
            <person name="Kuo R."/>
            <person name="Ohm R.A."/>
            <person name="Bhattacharya S.S."/>
            <person name="Shirouzu T."/>
            <person name="Yoshinaga Y."/>
            <person name="Martin F.M."/>
            <person name="Grigoriev I.V."/>
            <person name="Hibbett D.S."/>
        </authorList>
    </citation>
    <scope>NUCLEOTIDE SEQUENCE [LARGE SCALE GENOMIC DNA]</scope>
    <source>
        <strain evidence="2 3">HHB14362 ss-1</strain>
    </source>
</reference>
<dbReference type="AlphaFoldDB" id="A0A165RZL9"/>